<accession>A0A183CNE6</accession>
<dbReference type="AlphaFoldDB" id="A0A183CNE6"/>
<reference evidence="3" key="2">
    <citation type="submission" date="2014-05" db="EMBL/GenBank/DDBJ databases">
        <title>The genome and life-stage specific transcriptomes of Globodera pallida elucidate key aspects of plant parasitism by a cyst nematode.</title>
        <authorList>
            <person name="Cotton J.A."/>
            <person name="Lilley C.J."/>
            <person name="Jones L.M."/>
            <person name="Kikuchi T."/>
            <person name="Reid A.J."/>
            <person name="Thorpe P."/>
            <person name="Tsai I.J."/>
            <person name="Beasley H."/>
            <person name="Blok V."/>
            <person name="Cock P.J.A."/>
            <person name="Van den Akker S.E."/>
            <person name="Holroyd N."/>
            <person name="Hunt M."/>
            <person name="Mantelin S."/>
            <person name="Naghra H."/>
            <person name="Pain A."/>
            <person name="Palomares-Rius J.E."/>
            <person name="Zarowiecki M."/>
            <person name="Berriman M."/>
            <person name="Jones J.T."/>
            <person name="Urwin P.E."/>
        </authorList>
    </citation>
    <scope>NUCLEOTIDE SEQUENCE [LARGE SCALE GENOMIC DNA]</scope>
    <source>
        <strain evidence="3">Lindley</strain>
    </source>
</reference>
<dbReference type="Proteomes" id="UP000050741">
    <property type="component" value="Unassembled WGS sequence"/>
</dbReference>
<dbReference type="InterPro" id="IPR013320">
    <property type="entry name" value="ConA-like_dom_sf"/>
</dbReference>
<dbReference type="PROSITE" id="PS50188">
    <property type="entry name" value="B302_SPRY"/>
    <property type="match status" value="1"/>
</dbReference>
<dbReference type="WBParaSite" id="GPLIN_001440300">
    <property type="protein sequence ID" value="GPLIN_001440300"/>
    <property type="gene ID" value="GPLIN_001440300"/>
</dbReference>
<evidence type="ECO:0000259" key="2">
    <source>
        <dbReference type="PROSITE" id="PS50188"/>
    </source>
</evidence>
<dbReference type="SMART" id="SM00449">
    <property type="entry name" value="SPRY"/>
    <property type="match status" value="1"/>
</dbReference>
<feature type="domain" description="B30.2/SPRY" evidence="2">
    <location>
        <begin position="70"/>
        <end position="271"/>
    </location>
</feature>
<feature type="region of interest" description="Disordered" evidence="1">
    <location>
        <begin position="1"/>
        <end position="35"/>
    </location>
</feature>
<dbReference type="Gene3D" id="2.60.120.920">
    <property type="match status" value="1"/>
</dbReference>
<dbReference type="InterPro" id="IPR001870">
    <property type="entry name" value="B30.2/SPRY"/>
</dbReference>
<keyword evidence="3" id="KW-1185">Reference proteome</keyword>
<name>A0A183CNE6_GLOPA</name>
<evidence type="ECO:0000313" key="4">
    <source>
        <dbReference type="WBParaSite" id="GPLIN_001440300"/>
    </source>
</evidence>
<dbReference type="InterPro" id="IPR003877">
    <property type="entry name" value="SPRY_dom"/>
</dbReference>
<dbReference type="InterPro" id="IPR044736">
    <property type="entry name" value="Gid1/RanBPM/SPLA_SPRY"/>
</dbReference>
<evidence type="ECO:0000256" key="1">
    <source>
        <dbReference type="SAM" id="MobiDB-lite"/>
    </source>
</evidence>
<proteinExistence type="predicted"/>
<dbReference type="CDD" id="cd12885">
    <property type="entry name" value="SPRY_RanBP_like"/>
    <property type="match status" value="1"/>
</dbReference>
<evidence type="ECO:0000313" key="3">
    <source>
        <dbReference type="Proteomes" id="UP000050741"/>
    </source>
</evidence>
<dbReference type="Pfam" id="PF00622">
    <property type="entry name" value="SPRY"/>
    <property type="match status" value="1"/>
</dbReference>
<dbReference type="SUPFAM" id="SSF49899">
    <property type="entry name" value="Concanavalin A-like lectins/glucanases"/>
    <property type="match status" value="1"/>
</dbReference>
<protein>
    <submittedName>
        <fullName evidence="4">B30.2/SPRY domain-containing protein</fullName>
    </submittedName>
</protein>
<organism evidence="3 4">
    <name type="scientific">Globodera pallida</name>
    <name type="common">Potato cyst nematode worm</name>
    <name type="synonym">Heterodera pallida</name>
    <dbReference type="NCBI Taxonomy" id="36090"/>
    <lineage>
        <taxon>Eukaryota</taxon>
        <taxon>Metazoa</taxon>
        <taxon>Ecdysozoa</taxon>
        <taxon>Nematoda</taxon>
        <taxon>Chromadorea</taxon>
        <taxon>Rhabditida</taxon>
        <taxon>Tylenchina</taxon>
        <taxon>Tylenchomorpha</taxon>
        <taxon>Tylenchoidea</taxon>
        <taxon>Heteroderidae</taxon>
        <taxon>Heteroderinae</taxon>
        <taxon>Globodera</taxon>
    </lineage>
</organism>
<dbReference type="InterPro" id="IPR043136">
    <property type="entry name" value="B30.2/SPRY_sf"/>
</dbReference>
<reference evidence="3" key="1">
    <citation type="submission" date="2013-12" db="EMBL/GenBank/DDBJ databases">
        <authorList>
            <person name="Aslett M."/>
        </authorList>
    </citation>
    <scope>NUCLEOTIDE SEQUENCE [LARGE SCALE GENOMIC DNA]</scope>
    <source>
        <strain evidence="3">Lindley</strain>
    </source>
</reference>
<feature type="compositionally biased region" description="Basic and acidic residues" evidence="1">
    <location>
        <begin position="13"/>
        <end position="35"/>
    </location>
</feature>
<reference evidence="4" key="3">
    <citation type="submission" date="2016-06" db="UniProtKB">
        <authorList>
            <consortium name="WormBaseParasite"/>
        </authorList>
    </citation>
    <scope>IDENTIFICATION</scope>
</reference>
<sequence>MEEYHRQQQQKMEQYKKEQQQKMEQYKKEQQQKVEEYQRQQQQAIDVLTEKQMDLTTYSAAGYEDLAFTGTDRLIAQFIGEDLGQIPQQNRWDSAACHGELSLIDPNRLIVQYTGENSEYHRSVLAERPIREFGIFYYEAKILAKGGHRVSGIHIGLATKRMQLDEWVGHDEGTNAYDRWGNFWGHKVDGSPNKNGCCYRKDGRPAIRRKPRFSSGDVVGCGVNLATRQIIYTKNGRRLGLFVDFGADLFPCVSLSYPGDKIEANFGPNFEYKF</sequence>